<feature type="domain" description="Thioesterase" evidence="3">
    <location>
        <begin position="18"/>
        <end position="100"/>
    </location>
</feature>
<evidence type="ECO:0000313" key="4">
    <source>
        <dbReference type="EMBL" id="GHE74537.1"/>
    </source>
</evidence>
<dbReference type="Proteomes" id="UP000658258">
    <property type="component" value="Unassembled WGS sequence"/>
</dbReference>
<reference evidence="5" key="1">
    <citation type="journal article" date="2019" name="Int. J. Syst. Evol. Microbiol.">
        <title>The Global Catalogue of Microorganisms (GCM) 10K type strain sequencing project: providing services to taxonomists for standard genome sequencing and annotation.</title>
        <authorList>
            <consortium name="The Broad Institute Genomics Platform"/>
            <consortium name="The Broad Institute Genome Sequencing Center for Infectious Disease"/>
            <person name="Wu L."/>
            <person name="Ma J."/>
        </authorList>
    </citation>
    <scope>NUCLEOTIDE SEQUENCE [LARGE SCALE GENOMIC DNA]</scope>
    <source>
        <strain evidence="5">CGMCC 1.15111</strain>
    </source>
</reference>
<protein>
    <submittedName>
        <fullName evidence="4">Thioesterase</fullName>
    </submittedName>
</protein>
<dbReference type="InterPro" id="IPR050563">
    <property type="entry name" value="4-hydroxybenzoyl-CoA_TE"/>
</dbReference>
<dbReference type="PANTHER" id="PTHR31793">
    <property type="entry name" value="4-HYDROXYBENZOYL-COA THIOESTERASE FAMILY MEMBER"/>
    <property type="match status" value="1"/>
</dbReference>
<name>A0ABQ3I9L4_9BACT</name>
<accession>A0ABQ3I9L4</accession>
<evidence type="ECO:0000256" key="1">
    <source>
        <dbReference type="ARBA" id="ARBA00005953"/>
    </source>
</evidence>
<dbReference type="EMBL" id="BNAG01000005">
    <property type="protein sequence ID" value="GHE74537.1"/>
    <property type="molecule type" value="Genomic_DNA"/>
</dbReference>
<proteinExistence type="inferred from homology"/>
<comment type="similarity">
    <text evidence="1">Belongs to the 4-hydroxybenzoyl-CoA thioesterase family.</text>
</comment>
<dbReference type="InterPro" id="IPR006683">
    <property type="entry name" value="Thioestr_dom"/>
</dbReference>
<dbReference type="InterPro" id="IPR006684">
    <property type="entry name" value="YbgC/YbaW"/>
</dbReference>
<dbReference type="InterPro" id="IPR029069">
    <property type="entry name" value="HotDog_dom_sf"/>
</dbReference>
<dbReference type="SUPFAM" id="SSF54637">
    <property type="entry name" value="Thioesterase/thiol ester dehydrase-isomerase"/>
    <property type="match status" value="1"/>
</dbReference>
<dbReference type="PIRSF" id="PIRSF003230">
    <property type="entry name" value="YbgC"/>
    <property type="match status" value="1"/>
</dbReference>
<comment type="caution">
    <text evidence="4">The sequence shown here is derived from an EMBL/GenBank/DDBJ whole genome shotgun (WGS) entry which is preliminary data.</text>
</comment>
<keyword evidence="5" id="KW-1185">Reference proteome</keyword>
<dbReference type="NCBIfam" id="TIGR00051">
    <property type="entry name" value="YbgC/FadM family acyl-CoA thioesterase"/>
    <property type="match status" value="1"/>
</dbReference>
<evidence type="ECO:0000256" key="2">
    <source>
        <dbReference type="ARBA" id="ARBA00022801"/>
    </source>
</evidence>
<dbReference type="CDD" id="cd00586">
    <property type="entry name" value="4HBT"/>
    <property type="match status" value="1"/>
</dbReference>
<dbReference type="RefSeq" id="WP_189631497.1">
    <property type="nucleotide sequence ID" value="NZ_BNAG01000005.1"/>
</dbReference>
<dbReference type="Pfam" id="PF03061">
    <property type="entry name" value="4HBT"/>
    <property type="match status" value="1"/>
</dbReference>
<sequence length="135" mass="15831">MYKADVQVRVRYAETDQMGYAYYGNYATYYEVARVEAMRQAGFQYKKMEEEGVMMPVTELHCKFIRPAKYDELLTVRVSIPSLPEMRMKFLYEVFNEQGIKLNQGETTLAFINKSTGRPCRAPGYLLELLKPHFE</sequence>
<organism evidence="4 5">
    <name type="scientific">Roseivirga thermotolerans</name>
    <dbReference type="NCBI Taxonomy" id="1758176"/>
    <lineage>
        <taxon>Bacteria</taxon>
        <taxon>Pseudomonadati</taxon>
        <taxon>Bacteroidota</taxon>
        <taxon>Cytophagia</taxon>
        <taxon>Cytophagales</taxon>
        <taxon>Roseivirgaceae</taxon>
        <taxon>Roseivirga</taxon>
    </lineage>
</organism>
<evidence type="ECO:0000313" key="5">
    <source>
        <dbReference type="Proteomes" id="UP000658258"/>
    </source>
</evidence>
<dbReference type="PANTHER" id="PTHR31793:SF27">
    <property type="entry name" value="NOVEL THIOESTERASE SUPERFAMILY DOMAIN AND SAPOSIN A-TYPE DOMAIN CONTAINING PROTEIN (0610012H03RIK)"/>
    <property type="match status" value="1"/>
</dbReference>
<dbReference type="Gene3D" id="3.10.129.10">
    <property type="entry name" value="Hotdog Thioesterase"/>
    <property type="match status" value="1"/>
</dbReference>
<evidence type="ECO:0000259" key="3">
    <source>
        <dbReference type="Pfam" id="PF03061"/>
    </source>
</evidence>
<keyword evidence="2" id="KW-0378">Hydrolase</keyword>
<gene>
    <name evidence="4" type="ORF">GCM10011340_33910</name>
</gene>